<name>A0A2I1H1R9_9GLOM</name>
<reference evidence="1 2" key="1">
    <citation type="submission" date="2015-10" db="EMBL/GenBank/DDBJ databases">
        <title>Genome analyses suggest a sexual origin of heterokaryosis in a supposedly ancient asexual fungus.</title>
        <authorList>
            <person name="Ropars J."/>
            <person name="Sedzielewska K."/>
            <person name="Noel J."/>
            <person name="Charron P."/>
            <person name="Farinelli L."/>
            <person name="Marton T."/>
            <person name="Kruger M."/>
            <person name="Pelin A."/>
            <person name="Brachmann A."/>
            <person name="Corradi N."/>
        </authorList>
    </citation>
    <scope>NUCLEOTIDE SEQUENCE [LARGE SCALE GENOMIC DNA]</scope>
    <source>
        <strain evidence="1 2">A4</strain>
    </source>
</reference>
<gene>
    <name evidence="1" type="ORF">RhiirA4_497511</name>
</gene>
<proteinExistence type="predicted"/>
<sequence>MNNSCIFQPDTTINTINITNTVQDIPVVLDNTSPMIPIITPPTTPPDENQLFLSNTQAILPHSLQPTQNFQSSHSHSLTHPQETSVMNGYSFFYKPCNDSQMYHIVCEEIPLSFEFVAGLINNSNPILSNNTYRFYHEQPGIKKIYQVTCEMIPHAFIFQFLNKILYNIEFTMSEYQRQEFSEIGQENLKFHLKRDLIHYLIPKNVYEDNHNLHKRLVQDYRDYENIMNSNTDSFNHFQQHNANITPFDQSFTSHEDNNCQLVCLQNDKNDSDNYNHYYDNQP</sequence>
<dbReference type="VEuPathDB" id="FungiDB:RhiirA1_534062"/>
<protein>
    <submittedName>
        <fullName evidence="1">Uncharacterized protein</fullName>
    </submittedName>
</protein>
<dbReference type="VEuPathDB" id="FungiDB:FUN_011437"/>
<dbReference type="OrthoDB" id="2332461at2759"/>
<dbReference type="AlphaFoldDB" id="A0A2I1H1R9"/>
<accession>A0A2I1H1R9</accession>
<comment type="caution">
    <text evidence="1">The sequence shown here is derived from an EMBL/GenBank/DDBJ whole genome shotgun (WGS) entry which is preliminary data.</text>
</comment>
<dbReference type="EMBL" id="LLXI01001273">
    <property type="protein sequence ID" value="PKY52809.1"/>
    <property type="molecule type" value="Genomic_DNA"/>
</dbReference>
<evidence type="ECO:0000313" key="2">
    <source>
        <dbReference type="Proteomes" id="UP000234323"/>
    </source>
</evidence>
<dbReference type="VEuPathDB" id="FungiDB:RhiirFUN_012721"/>
<dbReference type="Proteomes" id="UP000234323">
    <property type="component" value="Unassembled WGS sequence"/>
</dbReference>
<evidence type="ECO:0000313" key="1">
    <source>
        <dbReference type="EMBL" id="PKY52809.1"/>
    </source>
</evidence>
<keyword evidence="2" id="KW-1185">Reference proteome</keyword>
<organism evidence="1 2">
    <name type="scientific">Rhizophagus irregularis</name>
    <dbReference type="NCBI Taxonomy" id="588596"/>
    <lineage>
        <taxon>Eukaryota</taxon>
        <taxon>Fungi</taxon>
        <taxon>Fungi incertae sedis</taxon>
        <taxon>Mucoromycota</taxon>
        <taxon>Glomeromycotina</taxon>
        <taxon>Glomeromycetes</taxon>
        <taxon>Glomerales</taxon>
        <taxon>Glomeraceae</taxon>
        <taxon>Rhizophagus</taxon>
    </lineage>
</organism>